<keyword evidence="2" id="KW-1185">Reference proteome</keyword>
<organism evidence="1 2">
    <name type="scientific">Gynuella sunshinyii YC6258</name>
    <dbReference type="NCBI Taxonomy" id="1445510"/>
    <lineage>
        <taxon>Bacteria</taxon>
        <taxon>Pseudomonadati</taxon>
        <taxon>Pseudomonadota</taxon>
        <taxon>Gammaproteobacteria</taxon>
        <taxon>Oceanospirillales</taxon>
        <taxon>Saccharospirillaceae</taxon>
        <taxon>Gynuella</taxon>
    </lineage>
</organism>
<name>A0A0C5V5K3_9GAMM</name>
<protein>
    <submittedName>
        <fullName evidence="1">Uncharacterized protein</fullName>
    </submittedName>
</protein>
<proteinExistence type="predicted"/>
<dbReference type="AlphaFoldDB" id="A0A0C5V5K3"/>
<dbReference type="HOGENOM" id="CLU_3062071_0_0_6"/>
<dbReference type="KEGG" id="gsn:YC6258_02677"/>
<dbReference type="EMBL" id="CP007142">
    <property type="protein sequence ID" value="AJQ94715.1"/>
    <property type="molecule type" value="Genomic_DNA"/>
</dbReference>
<sequence>MRNFARFELELAKFSKSPEKCREINRVVFMAEVWSVGLMDGNMLTAWLIDERQ</sequence>
<evidence type="ECO:0000313" key="2">
    <source>
        <dbReference type="Proteomes" id="UP000032266"/>
    </source>
</evidence>
<evidence type="ECO:0000313" key="1">
    <source>
        <dbReference type="EMBL" id="AJQ94715.1"/>
    </source>
</evidence>
<accession>A0A0C5V5K3</accession>
<gene>
    <name evidence="1" type="ORF">YC6258_02677</name>
</gene>
<reference evidence="1 2" key="1">
    <citation type="submission" date="2014-01" db="EMBL/GenBank/DDBJ databases">
        <title>Full genme sequencing of cellulolytic bacterium Gynuella sunshinyii YC6258T gen. nov., sp. nov.</title>
        <authorList>
            <person name="Khan H."/>
            <person name="Chung E.J."/>
            <person name="Chung Y.R."/>
        </authorList>
    </citation>
    <scope>NUCLEOTIDE SEQUENCE [LARGE SCALE GENOMIC DNA]</scope>
    <source>
        <strain evidence="1 2">YC6258</strain>
    </source>
</reference>
<dbReference type="Proteomes" id="UP000032266">
    <property type="component" value="Chromosome"/>
</dbReference>